<dbReference type="Gene3D" id="1.20.930.20">
    <property type="entry name" value="Adaptor protein Cbl, N-terminal domain"/>
    <property type="match status" value="1"/>
</dbReference>
<dbReference type="Proteomes" id="UP000807469">
    <property type="component" value="Unassembled WGS sequence"/>
</dbReference>
<dbReference type="Pfam" id="PF13424">
    <property type="entry name" value="TPR_12"/>
    <property type="match status" value="1"/>
</dbReference>
<dbReference type="InterPro" id="IPR059179">
    <property type="entry name" value="MLKL-like_MCAfunc"/>
</dbReference>
<dbReference type="Pfam" id="PF13374">
    <property type="entry name" value="TPR_10"/>
    <property type="match status" value="1"/>
</dbReference>
<dbReference type="InterPro" id="IPR027417">
    <property type="entry name" value="P-loop_NTPase"/>
</dbReference>
<protein>
    <submittedName>
        <fullName evidence="2">TPR-like protein</fullName>
    </submittedName>
</protein>
<dbReference type="SMART" id="SM00028">
    <property type="entry name" value="TPR"/>
    <property type="match status" value="8"/>
</dbReference>
<dbReference type="InterPro" id="IPR036537">
    <property type="entry name" value="Adaptor_Cbl_N_dom_sf"/>
</dbReference>
<gene>
    <name evidence="2" type="ORF">BDN70DRAFT_990810</name>
</gene>
<dbReference type="SUPFAM" id="SSF48452">
    <property type="entry name" value="TPR-like"/>
    <property type="match status" value="3"/>
</dbReference>
<dbReference type="PROSITE" id="PS50005">
    <property type="entry name" value="TPR"/>
    <property type="match status" value="2"/>
</dbReference>
<keyword evidence="1" id="KW-0802">TPR repeat</keyword>
<organism evidence="2 3">
    <name type="scientific">Pholiota conissans</name>
    <dbReference type="NCBI Taxonomy" id="109636"/>
    <lineage>
        <taxon>Eukaryota</taxon>
        <taxon>Fungi</taxon>
        <taxon>Dikarya</taxon>
        <taxon>Basidiomycota</taxon>
        <taxon>Agaricomycotina</taxon>
        <taxon>Agaricomycetes</taxon>
        <taxon>Agaricomycetidae</taxon>
        <taxon>Agaricales</taxon>
        <taxon>Agaricineae</taxon>
        <taxon>Strophariaceae</taxon>
        <taxon>Pholiota</taxon>
    </lineage>
</organism>
<dbReference type="PRINTS" id="PR00364">
    <property type="entry name" value="DISEASERSIST"/>
</dbReference>
<sequence>MTANRRNNQDPTSVVDPGITLVNDVASIVKEVGEVLTNIPYVKSLSGVILQIIRIRNEVKANKERCKEVIDKALRMSKSIYEKLGEVAQSSQRERLSALEKHLKEHESILVSIYAALDKHNSRSGFSRILHRELDQLNQFDRRLDELNNDQTGWVVFHSLMRQVSTPIPRQLVSSISPSVGSEDHVLPPKPYLMIEREKYLNCALSILLGPSPQPSRIVILGGGGFGKTTLATSILHEPKIVEFYQLRYFLSCEAISNVETLLLKVSGLLNIQASQLSVHTVIALVRRKLQGSTALLCLDNFETLWEPPATRTAVEEVLAFIADTPTLSLIITTRGNERPARVVWSNPLLEPLSTLSLESAIRVLQEIAGIDAIDEDTMNLLKAIEGIPLAVTLVSNLLRDGQKPQLLWRQWSKIRTQAIKRNGTDDRHSSLDTSIALSVQCPRMEKDAQAKALLVSLSLLPDGFPFDDGSITLLEKHLKIMDIGTPLETLRAVALVQIDNSSRIHMLDSIRFFCSNNPSLKAIYTSAIRDITNYYIDLLAQAKDQVDHPISYIRIVPEIHNIHSVFQTSYGDKQRYCDAASLAKATCSLSVWSRYVGYLSKDTVQQASEATKHLPLLHAHCLTSLGQLYFWDEDFIEAERLYRLAASICRKKNSLDGELNASEALCAVLIRIGNLNEAEQTLKRSRDIHTKKNDLHGAANTNFNLGQLYLKKKQYDDTKKSFIEALDAYRSTDNLLGETNSCKSLANLYLEEEFDDLVTAEKFAHQALRSAQLAQYALGEGHALHTLGRLCLMDDRVPEAREHIAKAREVFEAVKFTSGELAAVNLLSCIDIQQDRIDDAKERLSKYTDKPSALSNLGWAYVRENQLDSARSALEKTLQLFRDSGDTEGQADVLAELAIVYFKNGEVAEAERKLLHIPEFGIHIGIEMRRLCTLGEVYIQQKRFAEAKQTLDSALKFSKRSHSSYQQGNVLRNMGMLYLEQKEVGAALVKFREALLFHQKAQWISEQITDLKRLAEAYSVQGLSEEEKNAIDEASNLTRKLSSRIKDL</sequence>
<dbReference type="Gene3D" id="1.25.40.10">
    <property type="entry name" value="Tetratricopeptide repeat domain"/>
    <property type="match status" value="3"/>
</dbReference>
<feature type="repeat" description="TPR" evidence="1">
    <location>
        <begin position="852"/>
        <end position="885"/>
    </location>
</feature>
<evidence type="ECO:0000256" key="1">
    <source>
        <dbReference type="PROSITE-ProRule" id="PRU00339"/>
    </source>
</evidence>
<evidence type="ECO:0000313" key="3">
    <source>
        <dbReference type="Proteomes" id="UP000807469"/>
    </source>
</evidence>
<evidence type="ECO:0000313" key="2">
    <source>
        <dbReference type="EMBL" id="KAF9482889.1"/>
    </source>
</evidence>
<dbReference type="GO" id="GO:0043531">
    <property type="term" value="F:ADP binding"/>
    <property type="evidence" value="ECO:0007669"/>
    <property type="project" value="InterPro"/>
</dbReference>
<dbReference type="AlphaFoldDB" id="A0A9P6D3W5"/>
<dbReference type="PANTHER" id="PTHR47691:SF3">
    <property type="entry name" value="HTH-TYPE TRANSCRIPTIONAL REGULATOR RV0890C-RELATED"/>
    <property type="match status" value="1"/>
</dbReference>
<dbReference type="EMBL" id="MU155160">
    <property type="protein sequence ID" value="KAF9482889.1"/>
    <property type="molecule type" value="Genomic_DNA"/>
</dbReference>
<comment type="caution">
    <text evidence="2">The sequence shown here is derived from an EMBL/GenBank/DDBJ whole genome shotgun (WGS) entry which is preliminary data.</text>
</comment>
<dbReference type="Pfam" id="PF07721">
    <property type="entry name" value="TPR_4"/>
    <property type="match status" value="1"/>
</dbReference>
<proteinExistence type="predicted"/>
<feature type="repeat" description="TPR" evidence="1">
    <location>
        <begin position="700"/>
        <end position="733"/>
    </location>
</feature>
<dbReference type="GO" id="GO:0042802">
    <property type="term" value="F:identical protein binding"/>
    <property type="evidence" value="ECO:0007669"/>
    <property type="project" value="InterPro"/>
</dbReference>
<dbReference type="SUPFAM" id="SSF52540">
    <property type="entry name" value="P-loop containing nucleoside triphosphate hydrolases"/>
    <property type="match status" value="1"/>
</dbReference>
<dbReference type="InterPro" id="IPR019734">
    <property type="entry name" value="TPR_rpt"/>
</dbReference>
<reference evidence="2" key="1">
    <citation type="submission" date="2020-11" db="EMBL/GenBank/DDBJ databases">
        <authorList>
            <consortium name="DOE Joint Genome Institute"/>
            <person name="Ahrendt S."/>
            <person name="Riley R."/>
            <person name="Andreopoulos W."/>
            <person name="Labutti K."/>
            <person name="Pangilinan J."/>
            <person name="Ruiz-Duenas F.J."/>
            <person name="Barrasa J.M."/>
            <person name="Sanchez-Garcia M."/>
            <person name="Camarero S."/>
            <person name="Miyauchi S."/>
            <person name="Serrano A."/>
            <person name="Linde D."/>
            <person name="Babiker R."/>
            <person name="Drula E."/>
            <person name="Ayuso-Fernandez I."/>
            <person name="Pacheco R."/>
            <person name="Padilla G."/>
            <person name="Ferreira P."/>
            <person name="Barriuso J."/>
            <person name="Kellner H."/>
            <person name="Castanera R."/>
            <person name="Alfaro M."/>
            <person name="Ramirez L."/>
            <person name="Pisabarro A.G."/>
            <person name="Kuo A."/>
            <person name="Tritt A."/>
            <person name="Lipzen A."/>
            <person name="He G."/>
            <person name="Yan M."/>
            <person name="Ng V."/>
            <person name="Cullen D."/>
            <person name="Martin F."/>
            <person name="Rosso M.-N."/>
            <person name="Henrissat B."/>
            <person name="Hibbett D."/>
            <person name="Martinez A.T."/>
            <person name="Grigoriev I.V."/>
        </authorList>
    </citation>
    <scope>NUCLEOTIDE SEQUENCE</scope>
    <source>
        <strain evidence="2">CIRM-BRFM 674</strain>
    </source>
</reference>
<dbReference type="Gene3D" id="3.40.50.300">
    <property type="entry name" value="P-loop containing nucleotide triphosphate hydrolases"/>
    <property type="match status" value="1"/>
</dbReference>
<dbReference type="OrthoDB" id="431454at2759"/>
<dbReference type="Pfam" id="PF13181">
    <property type="entry name" value="TPR_8"/>
    <property type="match status" value="1"/>
</dbReference>
<dbReference type="PANTHER" id="PTHR47691">
    <property type="entry name" value="REGULATOR-RELATED"/>
    <property type="match status" value="1"/>
</dbReference>
<dbReference type="InterPro" id="IPR011717">
    <property type="entry name" value="TPR-4"/>
</dbReference>
<dbReference type="GO" id="GO:0007166">
    <property type="term" value="P:cell surface receptor signaling pathway"/>
    <property type="evidence" value="ECO:0007669"/>
    <property type="project" value="InterPro"/>
</dbReference>
<dbReference type="InterPro" id="IPR011990">
    <property type="entry name" value="TPR-like_helical_dom_sf"/>
</dbReference>
<keyword evidence="3" id="KW-1185">Reference proteome</keyword>
<accession>A0A9P6D3W5</accession>
<dbReference type="CDD" id="cd21037">
    <property type="entry name" value="MLKL_NTD"/>
    <property type="match status" value="1"/>
</dbReference>
<name>A0A9P6D3W5_9AGAR</name>